<evidence type="ECO:0000313" key="2">
    <source>
        <dbReference type="Proteomes" id="UP000001542"/>
    </source>
</evidence>
<gene>
    <name evidence="1" type="ORF">TVAG_247950</name>
</gene>
<sequence length="77" mass="8538">MDLVPSPLSTGDSSICSSRNGDFLSDSNNNWPDVFWVNLFFGVRFGFLLVEILLSDPLSSFESSCVSSFFSNSSNDW</sequence>
<reference evidence="1" key="1">
    <citation type="submission" date="2006-10" db="EMBL/GenBank/DDBJ databases">
        <authorList>
            <person name="Amadeo P."/>
            <person name="Zhao Q."/>
            <person name="Wortman J."/>
            <person name="Fraser-Liggett C."/>
            <person name="Carlton J."/>
        </authorList>
    </citation>
    <scope>NUCLEOTIDE SEQUENCE</scope>
    <source>
        <strain evidence="1">G3</strain>
    </source>
</reference>
<dbReference type="Proteomes" id="UP000001542">
    <property type="component" value="Unassembled WGS sequence"/>
</dbReference>
<proteinExistence type="predicted"/>
<accession>A2FRF0</accession>
<dbReference type="InParanoid" id="A2FRF0"/>
<reference evidence="1" key="2">
    <citation type="journal article" date="2007" name="Science">
        <title>Draft genome sequence of the sexually transmitted pathogen Trichomonas vaginalis.</title>
        <authorList>
            <person name="Carlton J.M."/>
            <person name="Hirt R.P."/>
            <person name="Silva J.C."/>
            <person name="Delcher A.L."/>
            <person name="Schatz M."/>
            <person name="Zhao Q."/>
            <person name="Wortman J.R."/>
            <person name="Bidwell S.L."/>
            <person name="Alsmark U.C.M."/>
            <person name="Besteiro S."/>
            <person name="Sicheritz-Ponten T."/>
            <person name="Noel C.J."/>
            <person name="Dacks J.B."/>
            <person name="Foster P.G."/>
            <person name="Simillion C."/>
            <person name="Van de Peer Y."/>
            <person name="Miranda-Saavedra D."/>
            <person name="Barton G.J."/>
            <person name="Westrop G.D."/>
            <person name="Mueller S."/>
            <person name="Dessi D."/>
            <person name="Fiori P.L."/>
            <person name="Ren Q."/>
            <person name="Paulsen I."/>
            <person name="Zhang H."/>
            <person name="Bastida-Corcuera F.D."/>
            <person name="Simoes-Barbosa A."/>
            <person name="Brown M.T."/>
            <person name="Hayes R.D."/>
            <person name="Mukherjee M."/>
            <person name="Okumura C.Y."/>
            <person name="Schneider R."/>
            <person name="Smith A.J."/>
            <person name="Vanacova S."/>
            <person name="Villalvazo M."/>
            <person name="Haas B.J."/>
            <person name="Pertea M."/>
            <person name="Feldblyum T.V."/>
            <person name="Utterback T.R."/>
            <person name="Shu C.L."/>
            <person name="Osoegawa K."/>
            <person name="de Jong P.J."/>
            <person name="Hrdy I."/>
            <person name="Horvathova L."/>
            <person name="Zubacova Z."/>
            <person name="Dolezal P."/>
            <person name="Malik S.B."/>
            <person name="Logsdon J.M. Jr."/>
            <person name="Henze K."/>
            <person name="Gupta A."/>
            <person name="Wang C.C."/>
            <person name="Dunne R.L."/>
            <person name="Upcroft J.A."/>
            <person name="Upcroft P."/>
            <person name="White O."/>
            <person name="Salzberg S.L."/>
            <person name="Tang P."/>
            <person name="Chiu C.-H."/>
            <person name="Lee Y.-S."/>
            <person name="Embley T.M."/>
            <person name="Coombs G.H."/>
            <person name="Mottram J.C."/>
            <person name="Tachezy J."/>
            <person name="Fraser-Liggett C.M."/>
            <person name="Johnson P.J."/>
        </authorList>
    </citation>
    <scope>NUCLEOTIDE SEQUENCE [LARGE SCALE GENOMIC DNA]</scope>
    <source>
        <strain evidence="1">G3</strain>
    </source>
</reference>
<dbReference type="AlphaFoldDB" id="A2FRF0"/>
<keyword evidence="2" id="KW-1185">Reference proteome</keyword>
<name>A2FRF0_TRIV3</name>
<organism evidence="1 2">
    <name type="scientific">Trichomonas vaginalis (strain ATCC PRA-98 / G3)</name>
    <dbReference type="NCBI Taxonomy" id="412133"/>
    <lineage>
        <taxon>Eukaryota</taxon>
        <taxon>Metamonada</taxon>
        <taxon>Parabasalia</taxon>
        <taxon>Trichomonadida</taxon>
        <taxon>Trichomonadidae</taxon>
        <taxon>Trichomonas</taxon>
    </lineage>
</organism>
<dbReference type="VEuPathDB" id="TrichDB:TVAG_247950"/>
<evidence type="ECO:0000313" key="1">
    <source>
        <dbReference type="EMBL" id="EAX92514.1"/>
    </source>
</evidence>
<dbReference type="EMBL" id="DS113963">
    <property type="protein sequence ID" value="EAX92514.1"/>
    <property type="molecule type" value="Genomic_DNA"/>
</dbReference>
<protein>
    <submittedName>
        <fullName evidence="1">Uncharacterized protein</fullName>
    </submittedName>
</protein>